<dbReference type="AlphaFoldDB" id="A0A1I3X965"/>
<dbReference type="EMBL" id="FOSC01000011">
    <property type="protein sequence ID" value="SFK16212.1"/>
    <property type="molecule type" value="Genomic_DNA"/>
</dbReference>
<sequence length="202" mass="24009">MIDMEDFTQWREVGRGDERVCYENPNDPMRCVKVSRKEKCKQSKREIRYFQYLVKRNVPFIHIPEFYGVVETDTLIGIDQQLIKSPSGGQPPDIRHYLKLQLSKAEQEEFWQALAELKGYLLKYNVIPCDLVMSNILIVKEKDGIRSVMVDGFGATEFLGLSNYFRYIGRKKIERKWKRFIDDMVLPHFRERHAFIRQGDHE</sequence>
<dbReference type="SUPFAM" id="SSF56112">
    <property type="entry name" value="Protein kinase-like (PK-like)"/>
    <property type="match status" value="1"/>
</dbReference>
<gene>
    <name evidence="2" type="ORF">SAMN05216429_11196</name>
</gene>
<keyword evidence="3" id="KW-1185">Reference proteome</keyword>
<evidence type="ECO:0000313" key="2">
    <source>
        <dbReference type="EMBL" id="SFK16212.1"/>
    </source>
</evidence>
<dbReference type="Proteomes" id="UP000199445">
    <property type="component" value="Unassembled WGS sequence"/>
</dbReference>
<dbReference type="InterPro" id="IPR019647">
    <property type="entry name" value="PhoP_reg_network_YrbL"/>
</dbReference>
<proteinExistence type="predicted"/>
<protein>
    <submittedName>
        <fullName evidence="2">PhoP regulatory network protein YrbL</fullName>
    </submittedName>
</protein>
<dbReference type="GO" id="GO:0005524">
    <property type="term" value="F:ATP binding"/>
    <property type="evidence" value="ECO:0007669"/>
    <property type="project" value="InterPro"/>
</dbReference>
<accession>A0A1I3X965</accession>
<evidence type="ECO:0000313" key="3">
    <source>
        <dbReference type="Proteomes" id="UP000199445"/>
    </source>
</evidence>
<reference evidence="2 3" key="1">
    <citation type="submission" date="2016-10" db="EMBL/GenBank/DDBJ databases">
        <authorList>
            <person name="de Groot N.N."/>
        </authorList>
    </citation>
    <scope>NUCLEOTIDE SEQUENCE [LARGE SCALE GENOMIC DNA]</scope>
    <source>
        <strain evidence="2 3">IBRC-M 10445</strain>
    </source>
</reference>
<name>A0A1I3X965_9GAMM</name>
<dbReference type="InterPro" id="IPR000719">
    <property type="entry name" value="Prot_kinase_dom"/>
</dbReference>
<feature type="domain" description="Protein kinase" evidence="1">
    <location>
        <begin position="7"/>
        <end position="202"/>
    </location>
</feature>
<dbReference type="Pfam" id="PF10707">
    <property type="entry name" value="YrbL-PhoP_reg"/>
    <property type="match status" value="1"/>
</dbReference>
<evidence type="ECO:0000259" key="1">
    <source>
        <dbReference type="PROSITE" id="PS50011"/>
    </source>
</evidence>
<dbReference type="GO" id="GO:0004672">
    <property type="term" value="F:protein kinase activity"/>
    <property type="evidence" value="ECO:0007669"/>
    <property type="project" value="InterPro"/>
</dbReference>
<dbReference type="PROSITE" id="PS50011">
    <property type="entry name" value="PROTEIN_KINASE_DOM"/>
    <property type="match status" value="1"/>
</dbReference>
<organism evidence="2 3">
    <name type="scientific">Marinobacter persicus</name>
    <dbReference type="NCBI Taxonomy" id="930118"/>
    <lineage>
        <taxon>Bacteria</taxon>
        <taxon>Pseudomonadati</taxon>
        <taxon>Pseudomonadota</taxon>
        <taxon>Gammaproteobacteria</taxon>
        <taxon>Pseudomonadales</taxon>
        <taxon>Marinobacteraceae</taxon>
        <taxon>Marinobacter</taxon>
    </lineage>
</organism>
<dbReference type="InterPro" id="IPR011009">
    <property type="entry name" value="Kinase-like_dom_sf"/>
</dbReference>